<organism evidence="7 8">
    <name type="scientific">Arabis nemorensis</name>
    <dbReference type="NCBI Taxonomy" id="586526"/>
    <lineage>
        <taxon>Eukaryota</taxon>
        <taxon>Viridiplantae</taxon>
        <taxon>Streptophyta</taxon>
        <taxon>Embryophyta</taxon>
        <taxon>Tracheophyta</taxon>
        <taxon>Spermatophyta</taxon>
        <taxon>Magnoliopsida</taxon>
        <taxon>eudicotyledons</taxon>
        <taxon>Gunneridae</taxon>
        <taxon>Pentapetalae</taxon>
        <taxon>rosids</taxon>
        <taxon>malvids</taxon>
        <taxon>Brassicales</taxon>
        <taxon>Brassicaceae</taxon>
        <taxon>Arabideae</taxon>
        <taxon>Arabis</taxon>
    </lineage>
</organism>
<dbReference type="PANTHER" id="PTHR31321:SF57">
    <property type="entry name" value="PECTINESTERASE 53-RELATED"/>
    <property type="match status" value="1"/>
</dbReference>
<protein>
    <recommendedName>
        <fullName evidence="3">pectinesterase</fullName>
        <ecNumber evidence="3">3.1.1.11</ecNumber>
    </recommendedName>
</protein>
<dbReference type="Pfam" id="PF01095">
    <property type="entry name" value="Pectinesterase"/>
    <property type="match status" value="1"/>
</dbReference>
<evidence type="ECO:0000256" key="1">
    <source>
        <dbReference type="ARBA" id="ARBA00005184"/>
    </source>
</evidence>
<dbReference type="InterPro" id="IPR011050">
    <property type="entry name" value="Pectin_lyase_fold/virulence"/>
</dbReference>
<evidence type="ECO:0000256" key="5">
    <source>
        <dbReference type="ARBA" id="ARBA00023085"/>
    </source>
</evidence>
<dbReference type="SUPFAM" id="SSF51126">
    <property type="entry name" value="Pectin lyase-like"/>
    <property type="match status" value="1"/>
</dbReference>
<dbReference type="InterPro" id="IPR000070">
    <property type="entry name" value="Pectinesterase_cat"/>
</dbReference>
<evidence type="ECO:0000259" key="6">
    <source>
        <dbReference type="Pfam" id="PF01095"/>
    </source>
</evidence>
<name>A0A565BL72_9BRAS</name>
<proteinExistence type="inferred from homology"/>
<dbReference type="GO" id="GO:0030599">
    <property type="term" value="F:pectinesterase activity"/>
    <property type="evidence" value="ECO:0007669"/>
    <property type="project" value="UniProtKB-EC"/>
</dbReference>
<keyword evidence="4" id="KW-0378">Hydrolase</keyword>
<comment type="pathway">
    <text evidence="1">Glycan metabolism; pectin degradation; 2-dehydro-3-deoxy-D-gluconate from pectin: step 1/5.</text>
</comment>
<evidence type="ECO:0000313" key="8">
    <source>
        <dbReference type="Proteomes" id="UP000489600"/>
    </source>
</evidence>
<dbReference type="PANTHER" id="PTHR31321">
    <property type="entry name" value="ACYL-COA THIOESTER HYDROLASE YBHC-RELATED"/>
    <property type="match status" value="1"/>
</dbReference>
<dbReference type="AlphaFoldDB" id="A0A565BL72"/>
<keyword evidence="8" id="KW-1185">Reference proteome</keyword>
<dbReference type="EMBL" id="CABITT030000004">
    <property type="protein sequence ID" value="VVB02373.1"/>
    <property type="molecule type" value="Genomic_DNA"/>
</dbReference>
<feature type="domain" description="Pectinesterase catalytic" evidence="6">
    <location>
        <begin position="10"/>
        <end position="83"/>
    </location>
</feature>
<reference evidence="7" key="1">
    <citation type="submission" date="2019-07" db="EMBL/GenBank/DDBJ databases">
        <authorList>
            <person name="Dittberner H."/>
        </authorList>
    </citation>
    <scope>NUCLEOTIDE SEQUENCE [LARGE SCALE GENOMIC DNA]</scope>
</reference>
<evidence type="ECO:0000256" key="2">
    <source>
        <dbReference type="ARBA" id="ARBA00008891"/>
    </source>
</evidence>
<gene>
    <name evidence="7" type="ORF">ANE_LOCUS12817</name>
</gene>
<dbReference type="UniPathway" id="UPA00545">
    <property type="reaction ID" value="UER00823"/>
</dbReference>
<keyword evidence="5" id="KW-0063">Aspartyl esterase</keyword>
<dbReference type="GO" id="GO:0042545">
    <property type="term" value="P:cell wall modification"/>
    <property type="evidence" value="ECO:0007669"/>
    <property type="project" value="InterPro"/>
</dbReference>
<sequence length="87" mass="10108">MHMLSVLIYKKKFLVRSKIQRQNQCLVQKSVQAIALQIKEDQAAFYKFGFYGAQDTLLDVDGRYFFKGCFIQGLVDFIYGNGRLLTM</sequence>
<comment type="caution">
    <text evidence="7">The sequence shown here is derived from an EMBL/GenBank/DDBJ whole genome shotgun (WGS) entry which is preliminary data.</text>
</comment>
<dbReference type="Gene3D" id="2.160.20.10">
    <property type="entry name" value="Single-stranded right-handed beta-helix, Pectin lyase-like"/>
    <property type="match status" value="1"/>
</dbReference>
<evidence type="ECO:0000256" key="3">
    <source>
        <dbReference type="ARBA" id="ARBA00013229"/>
    </source>
</evidence>
<evidence type="ECO:0000256" key="4">
    <source>
        <dbReference type="ARBA" id="ARBA00022801"/>
    </source>
</evidence>
<accession>A0A565BL72</accession>
<dbReference type="OrthoDB" id="2019149at2759"/>
<evidence type="ECO:0000313" key="7">
    <source>
        <dbReference type="EMBL" id="VVB02373.1"/>
    </source>
</evidence>
<comment type="similarity">
    <text evidence="2">Belongs to the pectinesterase family.</text>
</comment>
<dbReference type="GO" id="GO:0045490">
    <property type="term" value="P:pectin catabolic process"/>
    <property type="evidence" value="ECO:0007669"/>
    <property type="project" value="UniProtKB-UniPathway"/>
</dbReference>
<dbReference type="InterPro" id="IPR012334">
    <property type="entry name" value="Pectin_lyas_fold"/>
</dbReference>
<dbReference type="Proteomes" id="UP000489600">
    <property type="component" value="Unassembled WGS sequence"/>
</dbReference>
<dbReference type="EC" id="3.1.1.11" evidence="3"/>